<comment type="caution">
    <text evidence="2">The sequence shown here is derived from an EMBL/GenBank/DDBJ whole genome shotgun (WGS) entry which is preliminary data.</text>
</comment>
<keyword evidence="3" id="KW-1185">Reference proteome</keyword>
<protein>
    <submittedName>
        <fullName evidence="2">Uncharacterized protein</fullName>
    </submittedName>
</protein>
<sequence length="117" mass="13444">MRRRVDSHEYTIWQYVSAMYTRYIQGYTKQLNRAEVLCQHARNTLSPLPWSLCESLVSSENSTAGRESSRVAVFLFKADFRLRSSYPPACDQISSQHHSTSTPNTPNDRCIPDHPPP</sequence>
<dbReference type="Proteomes" id="UP001634007">
    <property type="component" value="Unassembled WGS sequence"/>
</dbReference>
<dbReference type="EMBL" id="JBJKBG010000011">
    <property type="protein sequence ID" value="KAL3717114.1"/>
    <property type="molecule type" value="Genomic_DNA"/>
</dbReference>
<feature type="region of interest" description="Disordered" evidence="1">
    <location>
        <begin position="89"/>
        <end position="117"/>
    </location>
</feature>
<proteinExistence type="predicted"/>
<evidence type="ECO:0000313" key="3">
    <source>
        <dbReference type="Proteomes" id="UP001634007"/>
    </source>
</evidence>
<gene>
    <name evidence="2" type="ORF">ACJRO7_008658</name>
</gene>
<evidence type="ECO:0000256" key="1">
    <source>
        <dbReference type="SAM" id="MobiDB-lite"/>
    </source>
</evidence>
<dbReference type="AlphaFoldDB" id="A0ABD3ISI9"/>
<evidence type="ECO:0000313" key="2">
    <source>
        <dbReference type="EMBL" id="KAL3717114.1"/>
    </source>
</evidence>
<feature type="compositionally biased region" description="Polar residues" evidence="1">
    <location>
        <begin position="92"/>
        <end position="107"/>
    </location>
</feature>
<organism evidence="2 3">
    <name type="scientific">Eucalyptus globulus</name>
    <name type="common">Tasmanian blue gum</name>
    <dbReference type="NCBI Taxonomy" id="34317"/>
    <lineage>
        <taxon>Eukaryota</taxon>
        <taxon>Viridiplantae</taxon>
        <taxon>Streptophyta</taxon>
        <taxon>Embryophyta</taxon>
        <taxon>Tracheophyta</taxon>
        <taxon>Spermatophyta</taxon>
        <taxon>Magnoliopsida</taxon>
        <taxon>eudicotyledons</taxon>
        <taxon>Gunneridae</taxon>
        <taxon>Pentapetalae</taxon>
        <taxon>rosids</taxon>
        <taxon>malvids</taxon>
        <taxon>Myrtales</taxon>
        <taxon>Myrtaceae</taxon>
        <taxon>Myrtoideae</taxon>
        <taxon>Eucalypteae</taxon>
        <taxon>Eucalyptus</taxon>
    </lineage>
</organism>
<reference evidence="2 3" key="1">
    <citation type="submission" date="2024-11" db="EMBL/GenBank/DDBJ databases">
        <title>Chromosome-level genome assembly of Eucalyptus globulus Labill. provides insights into its genome evolution.</title>
        <authorList>
            <person name="Li X."/>
        </authorList>
    </citation>
    <scope>NUCLEOTIDE SEQUENCE [LARGE SCALE GENOMIC DNA]</scope>
    <source>
        <strain evidence="2">CL2024</strain>
        <tissue evidence="2">Fresh tender leaves</tissue>
    </source>
</reference>
<name>A0ABD3ISI9_EUCGL</name>
<accession>A0ABD3ISI9</accession>